<dbReference type="Pfam" id="PF00520">
    <property type="entry name" value="Ion_trans"/>
    <property type="match status" value="1"/>
</dbReference>
<feature type="transmembrane region" description="Helical" evidence="8">
    <location>
        <begin position="337"/>
        <end position="356"/>
    </location>
</feature>
<feature type="compositionally biased region" description="Basic and acidic residues" evidence="7">
    <location>
        <begin position="742"/>
        <end position="755"/>
    </location>
</feature>
<comment type="subcellular location">
    <subcellularLocation>
        <location evidence="1">Membrane</location>
        <topology evidence="1">Multi-pass membrane protein</topology>
    </subcellularLocation>
</comment>
<dbReference type="GO" id="GO:0005248">
    <property type="term" value="F:voltage-gated sodium channel activity"/>
    <property type="evidence" value="ECO:0007669"/>
    <property type="project" value="TreeGrafter"/>
</dbReference>
<dbReference type="SUPFAM" id="SSF47473">
    <property type="entry name" value="EF-hand"/>
    <property type="match status" value="1"/>
</dbReference>
<evidence type="ECO:0000256" key="4">
    <source>
        <dbReference type="ARBA" id="ARBA00022989"/>
    </source>
</evidence>
<feature type="coiled-coil region" evidence="6">
    <location>
        <begin position="154"/>
        <end position="181"/>
    </location>
</feature>
<gene>
    <name evidence="10" type="ORF">AAND1436_LOCUS10599</name>
</gene>
<evidence type="ECO:0000259" key="9">
    <source>
        <dbReference type="PROSITE" id="PS50222"/>
    </source>
</evidence>
<dbReference type="SMART" id="SM00054">
    <property type="entry name" value="EFh"/>
    <property type="match status" value="2"/>
</dbReference>
<dbReference type="InterPro" id="IPR018247">
    <property type="entry name" value="EF_Hand_1_Ca_BS"/>
</dbReference>
<evidence type="ECO:0000256" key="3">
    <source>
        <dbReference type="ARBA" id="ARBA00022837"/>
    </source>
</evidence>
<dbReference type="InterPro" id="IPR011992">
    <property type="entry name" value="EF-hand-dom_pair"/>
</dbReference>
<protein>
    <recommendedName>
        <fullName evidence="9">EF-hand domain-containing protein</fullName>
    </recommendedName>
</protein>
<evidence type="ECO:0000256" key="2">
    <source>
        <dbReference type="ARBA" id="ARBA00022692"/>
    </source>
</evidence>
<feature type="region of interest" description="Disordered" evidence="7">
    <location>
        <begin position="734"/>
        <end position="755"/>
    </location>
</feature>
<dbReference type="PROSITE" id="PS50222">
    <property type="entry name" value="EF_HAND_2"/>
    <property type="match status" value="2"/>
</dbReference>
<dbReference type="AlphaFoldDB" id="A0A7S2BFB8"/>
<accession>A0A7S2BFB8</accession>
<dbReference type="Gene3D" id="1.10.287.70">
    <property type="match status" value="1"/>
</dbReference>
<dbReference type="PANTHER" id="PTHR10037:SF62">
    <property type="entry name" value="SODIUM CHANNEL PROTEIN 60E"/>
    <property type="match status" value="1"/>
</dbReference>
<evidence type="ECO:0000256" key="8">
    <source>
        <dbReference type="SAM" id="Phobius"/>
    </source>
</evidence>
<dbReference type="PROSITE" id="PS00018">
    <property type="entry name" value="EF_HAND_1"/>
    <property type="match status" value="1"/>
</dbReference>
<keyword evidence="4 8" id="KW-1133">Transmembrane helix</keyword>
<dbReference type="InterPro" id="IPR027359">
    <property type="entry name" value="Volt_channel_dom_sf"/>
</dbReference>
<feature type="domain" description="EF-hand" evidence="9">
    <location>
        <begin position="610"/>
        <end position="645"/>
    </location>
</feature>
<dbReference type="GO" id="GO:0005509">
    <property type="term" value="F:calcium ion binding"/>
    <property type="evidence" value="ECO:0007669"/>
    <property type="project" value="InterPro"/>
</dbReference>
<dbReference type="InterPro" id="IPR043203">
    <property type="entry name" value="VGCC_Ca_Na"/>
</dbReference>
<sequence>MSTDHLPPRPEYQWMMDGSSRDEEQLHLARDDEVPILDRGLWEKLEDLEFQEDPAELGGMVHQVKQELLGVKDMPPGSVSCFRQAMDCTAVASSHAASAQDLDLTVRKPVKLCPQGQSSTDNLAQSPLRSLTSCGAAVYAGRGEDQDFSMKFIFEKLMERLDQLERRLDKWNMDQQRRLEQVIHGKALVVGHQNGQRHSTMPRSWGSVHNRHSLAGHHHEGKPARHSIYESAEKDEDQPEREQSPLQEEESTKDGQGSPHGDDNCAEVKEWIATNSWDLQANGRRTGAHARASEIINQSRRRSSRFAMAIAPSKMSTISKDEYEESRKKNKSALARIVYHPVFDYFFAAVIMLNSLYIGVQTHYKVRTVDNPVEPFAFFVIERVFTALFSVELVLRFVVAKCEFFALRNLAWNLFDLILVSMSVVEQVVLPAFSDGSDQQGGGGNVGKVIKMFRMVRIIRIMRVLRFLAELRVMVTLIIHSVRSLFWLLVLLMIILYVFAIFFTQGVTDFLTDSNPGGLIETKLKQYYGGLNYSFETLFLSITGGVSWIEVLEPLKETGWFFVALFMLYIFFCVFSVLNIVTGVFVDGAIQRSAQERDLRLEKEKEQKKVYVSMLNDLLEEIDSEGTGKISREQLQEAFEREEVKYSFSVLDIDIADSNYLFDMLDQDRSGEVDTEEFVTGCLRLKGNAKSLDIHTLMFEVSRLMNKVEETFACRGNGFVPLAGDDLDELASQPDSYAARESGQEEVKEGNGGRR</sequence>
<dbReference type="Gene3D" id="1.10.238.10">
    <property type="entry name" value="EF-hand"/>
    <property type="match status" value="1"/>
</dbReference>
<evidence type="ECO:0000256" key="6">
    <source>
        <dbReference type="SAM" id="Coils"/>
    </source>
</evidence>
<feature type="transmembrane region" description="Helical" evidence="8">
    <location>
        <begin position="527"/>
        <end position="549"/>
    </location>
</feature>
<dbReference type="InterPro" id="IPR005821">
    <property type="entry name" value="Ion_trans_dom"/>
</dbReference>
<keyword evidence="6" id="KW-0175">Coiled coil</keyword>
<feature type="transmembrane region" description="Helical" evidence="8">
    <location>
        <begin position="485"/>
        <end position="507"/>
    </location>
</feature>
<feature type="transmembrane region" description="Helical" evidence="8">
    <location>
        <begin position="561"/>
        <end position="590"/>
    </location>
</feature>
<evidence type="ECO:0000256" key="5">
    <source>
        <dbReference type="ARBA" id="ARBA00023136"/>
    </source>
</evidence>
<dbReference type="GO" id="GO:0001518">
    <property type="term" value="C:voltage-gated sodium channel complex"/>
    <property type="evidence" value="ECO:0007669"/>
    <property type="project" value="TreeGrafter"/>
</dbReference>
<feature type="compositionally biased region" description="Polar residues" evidence="7">
    <location>
        <begin position="193"/>
        <end position="202"/>
    </location>
</feature>
<evidence type="ECO:0000256" key="1">
    <source>
        <dbReference type="ARBA" id="ARBA00004141"/>
    </source>
</evidence>
<organism evidence="10">
    <name type="scientific">Alexandrium andersonii</name>
    <dbReference type="NCBI Taxonomy" id="327968"/>
    <lineage>
        <taxon>Eukaryota</taxon>
        <taxon>Sar</taxon>
        <taxon>Alveolata</taxon>
        <taxon>Dinophyceae</taxon>
        <taxon>Gonyaulacales</taxon>
        <taxon>Pyrocystaceae</taxon>
        <taxon>Alexandrium</taxon>
    </lineage>
</organism>
<name>A0A7S2BFB8_9DINO</name>
<evidence type="ECO:0000256" key="7">
    <source>
        <dbReference type="SAM" id="MobiDB-lite"/>
    </source>
</evidence>
<keyword evidence="3" id="KW-0106">Calcium</keyword>
<feature type="region of interest" description="Disordered" evidence="7">
    <location>
        <begin position="192"/>
        <end position="264"/>
    </location>
</feature>
<feature type="domain" description="EF-hand" evidence="9">
    <location>
        <begin position="653"/>
        <end position="688"/>
    </location>
</feature>
<evidence type="ECO:0000313" key="10">
    <source>
        <dbReference type="EMBL" id="CAD9394488.1"/>
    </source>
</evidence>
<dbReference type="EMBL" id="HBGQ01021446">
    <property type="protein sequence ID" value="CAD9394488.1"/>
    <property type="molecule type" value="Transcribed_RNA"/>
</dbReference>
<reference evidence="10" key="1">
    <citation type="submission" date="2021-01" db="EMBL/GenBank/DDBJ databases">
        <authorList>
            <person name="Corre E."/>
            <person name="Pelletier E."/>
            <person name="Niang G."/>
            <person name="Scheremetjew M."/>
            <person name="Finn R."/>
            <person name="Kale V."/>
            <person name="Holt S."/>
            <person name="Cochrane G."/>
            <person name="Meng A."/>
            <person name="Brown T."/>
            <person name="Cohen L."/>
        </authorList>
    </citation>
    <scope>NUCLEOTIDE SEQUENCE</scope>
    <source>
        <strain evidence="10">CCMP2222</strain>
    </source>
</reference>
<dbReference type="SUPFAM" id="SSF81324">
    <property type="entry name" value="Voltage-gated potassium channels"/>
    <property type="match status" value="1"/>
</dbReference>
<dbReference type="PANTHER" id="PTHR10037">
    <property type="entry name" value="VOLTAGE-GATED CATION CHANNEL CALCIUM AND SODIUM"/>
    <property type="match status" value="1"/>
</dbReference>
<keyword evidence="5 8" id="KW-0472">Membrane</keyword>
<dbReference type="Gene3D" id="1.20.120.350">
    <property type="entry name" value="Voltage-gated potassium channels. Chain C"/>
    <property type="match status" value="1"/>
</dbReference>
<dbReference type="InterPro" id="IPR002048">
    <property type="entry name" value="EF_hand_dom"/>
</dbReference>
<feature type="compositionally biased region" description="Basic and acidic residues" evidence="7">
    <location>
        <begin position="217"/>
        <end position="232"/>
    </location>
</feature>
<proteinExistence type="predicted"/>
<keyword evidence="2 8" id="KW-0812">Transmembrane</keyword>